<sequence length="229" mass="25815">MSILGRSYRITRDPIVKERMKPQRGTGELTCSEELQTDKNWDEGIYFGAAGQLIRKPVPLHHWKASPQMDCIPLSLEVLQLSLEAQELKNLRPALLLCISDGTVKDLRSPAILLLSSISARDAMSFFRAKLSIQHEGFILGLVNARFVFPRYIDMLKAQVLAVETYPVVGEDEQEIVGTITLRLETLQVDNTVPQLTRTQHAGLHHAQTQTPAFLRHSLELLPNSRVRN</sequence>
<protein>
    <submittedName>
        <fullName evidence="1">Uncharacterized protein</fullName>
    </submittedName>
</protein>
<name>A0A4Z1T9Y2_GIAMU</name>
<gene>
    <name evidence="1" type="ORF">GMRT_10994</name>
</gene>
<reference evidence="1 2" key="1">
    <citation type="submission" date="2019-05" db="EMBL/GenBank/DDBJ databases">
        <title>The compact genome of Giardia muris reveals important steps in the evolution of intestinal protozoan parasites.</title>
        <authorList>
            <person name="Xu F."/>
            <person name="Jimenez-Gonzalez A."/>
            <person name="Einarsson E."/>
            <person name="Astvaldsson A."/>
            <person name="Peirasmaki D."/>
            <person name="Eckmann L."/>
            <person name="Andersson J.O."/>
            <person name="Svard S.G."/>
            <person name="Jerlstrom-Hultqvist J."/>
        </authorList>
    </citation>
    <scope>NUCLEOTIDE SEQUENCE [LARGE SCALE GENOMIC DNA]</scope>
    <source>
        <strain evidence="1 2">Roberts-Thomson</strain>
    </source>
</reference>
<dbReference type="VEuPathDB" id="GiardiaDB:GMRT_10994"/>
<dbReference type="Proteomes" id="UP000315496">
    <property type="component" value="Chromosome 1"/>
</dbReference>
<comment type="caution">
    <text evidence="1">The sequence shown here is derived from an EMBL/GenBank/DDBJ whole genome shotgun (WGS) entry which is preliminary data.</text>
</comment>
<organism evidence="1 2">
    <name type="scientific">Giardia muris</name>
    <dbReference type="NCBI Taxonomy" id="5742"/>
    <lineage>
        <taxon>Eukaryota</taxon>
        <taxon>Metamonada</taxon>
        <taxon>Diplomonadida</taxon>
        <taxon>Hexamitidae</taxon>
        <taxon>Giardiinae</taxon>
        <taxon>Giardia</taxon>
    </lineage>
</organism>
<evidence type="ECO:0000313" key="1">
    <source>
        <dbReference type="EMBL" id="TNJ29319.1"/>
    </source>
</evidence>
<dbReference type="EMBL" id="VDLU01000001">
    <property type="protein sequence ID" value="TNJ29319.1"/>
    <property type="molecule type" value="Genomic_DNA"/>
</dbReference>
<keyword evidence="2" id="KW-1185">Reference proteome</keyword>
<dbReference type="AlphaFoldDB" id="A0A4Z1T9Y2"/>
<evidence type="ECO:0000313" key="2">
    <source>
        <dbReference type="Proteomes" id="UP000315496"/>
    </source>
</evidence>
<accession>A0A4Z1T9Y2</accession>
<proteinExistence type="predicted"/>